<dbReference type="Pfam" id="PF00691">
    <property type="entry name" value="OmpA"/>
    <property type="match status" value="1"/>
</dbReference>
<comment type="subcellular location">
    <subcellularLocation>
        <location evidence="1">Cell outer membrane</location>
    </subcellularLocation>
</comment>
<keyword evidence="9" id="KW-1185">Reference proteome</keyword>
<dbReference type="InterPro" id="IPR036737">
    <property type="entry name" value="OmpA-like_sf"/>
</dbReference>
<dbReference type="InterPro" id="IPR006664">
    <property type="entry name" value="OMP_bac"/>
</dbReference>
<feature type="compositionally biased region" description="Low complexity" evidence="5">
    <location>
        <begin position="141"/>
        <end position="152"/>
    </location>
</feature>
<gene>
    <name evidence="8" type="ORF">GCM10011357_04350</name>
</gene>
<keyword evidence="2 4" id="KW-0472">Membrane</keyword>
<feature type="compositionally biased region" description="Basic and acidic residues" evidence="5">
    <location>
        <begin position="119"/>
        <end position="140"/>
    </location>
</feature>
<comment type="caution">
    <text evidence="8">The sequence shown here is derived from an EMBL/GenBank/DDBJ whole genome shotgun (WGS) entry which is preliminary data.</text>
</comment>
<keyword evidence="3" id="KW-0998">Cell outer membrane</keyword>
<dbReference type="Gene3D" id="3.30.1330.60">
    <property type="entry name" value="OmpA-like domain"/>
    <property type="match status" value="1"/>
</dbReference>
<feature type="domain" description="OmpA-like" evidence="7">
    <location>
        <begin position="209"/>
        <end position="326"/>
    </location>
</feature>
<sequence length="332" mass="35958">MNHIIPFGKSLLSIGFAAVFVTACASAPKMPDGAADVRQQLTQLQGDRQLALLAPLAIKEAEQAVILAEQPDKNTQLTRHRVVMAERKVAMASTQAQTRLLESQRDALSQQRDDVRLNARTLEAKRARADASDARSDAEQARSQASSAQAEASDARIDSARAKRQAMLAENREQSALSEARSARQQAESSDAAAAELRTQLDELNAKPTERGLVVTLGDVLFDTGKANLKVSSSNHLQKLAKFLMAYPERTAQIEGHTDDVGSDASNMLLSQRRAETVKTFLQAKGVADSRLDVTGMGESTPMASNSTVDGREQNRRVEVIIANAVELADKR</sequence>
<dbReference type="InterPro" id="IPR050330">
    <property type="entry name" value="Bact_OuterMem_StrucFunc"/>
</dbReference>
<feature type="region of interest" description="Disordered" evidence="5">
    <location>
        <begin position="119"/>
        <end position="194"/>
    </location>
</feature>
<evidence type="ECO:0000256" key="5">
    <source>
        <dbReference type="SAM" id="MobiDB-lite"/>
    </source>
</evidence>
<evidence type="ECO:0000256" key="6">
    <source>
        <dbReference type="SAM" id="SignalP"/>
    </source>
</evidence>
<dbReference type="PRINTS" id="PR01023">
    <property type="entry name" value="NAFLGMOTY"/>
</dbReference>
<dbReference type="PANTHER" id="PTHR30329">
    <property type="entry name" value="STATOR ELEMENT OF FLAGELLAR MOTOR COMPLEX"/>
    <property type="match status" value="1"/>
</dbReference>
<dbReference type="PROSITE" id="PS51123">
    <property type="entry name" value="OMPA_2"/>
    <property type="match status" value="1"/>
</dbReference>
<evidence type="ECO:0000256" key="1">
    <source>
        <dbReference type="ARBA" id="ARBA00004442"/>
    </source>
</evidence>
<dbReference type="InterPro" id="IPR006665">
    <property type="entry name" value="OmpA-like"/>
</dbReference>
<dbReference type="CDD" id="cd07185">
    <property type="entry name" value="OmpA_C-like"/>
    <property type="match status" value="1"/>
</dbReference>
<evidence type="ECO:0000256" key="2">
    <source>
        <dbReference type="ARBA" id="ARBA00023136"/>
    </source>
</evidence>
<evidence type="ECO:0000256" key="4">
    <source>
        <dbReference type="PROSITE-ProRule" id="PRU00473"/>
    </source>
</evidence>
<reference evidence="9" key="1">
    <citation type="journal article" date="2019" name="Int. J. Syst. Evol. Microbiol.">
        <title>The Global Catalogue of Microorganisms (GCM) 10K type strain sequencing project: providing services to taxonomists for standard genome sequencing and annotation.</title>
        <authorList>
            <consortium name="The Broad Institute Genomics Platform"/>
            <consortium name="The Broad Institute Genome Sequencing Center for Infectious Disease"/>
            <person name="Wu L."/>
            <person name="Ma J."/>
        </authorList>
    </citation>
    <scope>NUCLEOTIDE SEQUENCE [LARGE SCALE GENOMIC DNA]</scope>
    <source>
        <strain evidence="9">CGMCC 1.12923</strain>
    </source>
</reference>
<evidence type="ECO:0000313" key="9">
    <source>
        <dbReference type="Proteomes" id="UP000614272"/>
    </source>
</evidence>
<evidence type="ECO:0000256" key="3">
    <source>
        <dbReference type="ARBA" id="ARBA00023237"/>
    </source>
</evidence>
<evidence type="ECO:0000313" key="8">
    <source>
        <dbReference type="EMBL" id="GGD51561.1"/>
    </source>
</evidence>
<protein>
    <recommendedName>
        <fullName evidence="7">OmpA-like domain-containing protein</fullName>
    </recommendedName>
</protein>
<organism evidence="8 9">
    <name type="scientific">Lacimicrobium alkaliphilum</name>
    <dbReference type="NCBI Taxonomy" id="1526571"/>
    <lineage>
        <taxon>Bacteria</taxon>
        <taxon>Pseudomonadati</taxon>
        <taxon>Pseudomonadota</taxon>
        <taxon>Gammaproteobacteria</taxon>
        <taxon>Alteromonadales</taxon>
        <taxon>Alteromonadaceae</taxon>
        <taxon>Lacimicrobium</taxon>
    </lineage>
</organism>
<dbReference type="SUPFAM" id="SSF103088">
    <property type="entry name" value="OmpA-like"/>
    <property type="match status" value="1"/>
</dbReference>
<keyword evidence="6" id="KW-0732">Signal</keyword>
<feature type="chain" id="PRO_5047008200" description="OmpA-like domain-containing protein" evidence="6">
    <location>
        <begin position="26"/>
        <end position="332"/>
    </location>
</feature>
<evidence type="ECO:0000259" key="7">
    <source>
        <dbReference type="PROSITE" id="PS51123"/>
    </source>
</evidence>
<dbReference type="RefSeq" id="WP_099034627.1">
    <property type="nucleotide sequence ID" value="NZ_BMGJ01000001.1"/>
</dbReference>
<dbReference type="PANTHER" id="PTHR30329:SF21">
    <property type="entry name" value="LIPOPROTEIN YIAD-RELATED"/>
    <property type="match status" value="1"/>
</dbReference>
<name>A0ABQ1R042_9ALTE</name>
<dbReference type="PRINTS" id="PR01021">
    <property type="entry name" value="OMPADOMAIN"/>
</dbReference>
<dbReference type="EMBL" id="BMGJ01000001">
    <property type="protein sequence ID" value="GGD51561.1"/>
    <property type="molecule type" value="Genomic_DNA"/>
</dbReference>
<dbReference type="Proteomes" id="UP000614272">
    <property type="component" value="Unassembled WGS sequence"/>
</dbReference>
<feature type="signal peptide" evidence="6">
    <location>
        <begin position="1"/>
        <end position="25"/>
    </location>
</feature>
<proteinExistence type="predicted"/>
<feature type="compositionally biased region" description="Low complexity" evidence="5">
    <location>
        <begin position="178"/>
        <end position="194"/>
    </location>
</feature>
<accession>A0ABQ1R042</accession>